<name>A0A914DT42_9BILA</name>
<evidence type="ECO:0000256" key="3">
    <source>
        <dbReference type="ARBA" id="ARBA00022679"/>
    </source>
</evidence>
<evidence type="ECO:0000256" key="5">
    <source>
        <dbReference type="PIRNR" id="PIRNR016262"/>
    </source>
</evidence>
<comment type="subcellular location">
    <subcellularLocation>
        <location evidence="5">Mitochondrion</location>
    </subcellularLocation>
</comment>
<feature type="active site" description="Acyl-thioester intermediate" evidence="6">
    <location>
        <position position="199"/>
    </location>
</feature>
<comment type="similarity">
    <text evidence="2 5">Belongs to the LipB family.</text>
</comment>
<dbReference type="Pfam" id="PF21948">
    <property type="entry name" value="LplA-B_cat"/>
    <property type="match status" value="1"/>
</dbReference>
<feature type="binding site" evidence="7">
    <location>
        <begin position="168"/>
        <end position="170"/>
    </location>
    <ligand>
        <name>substrate</name>
    </ligand>
</feature>
<dbReference type="GO" id="GO:0009249">
    <property type="term" value="P:protein lipoylation"/>
    <property type="evidence" value="ECO:0007669"/>
    <property type="project" value="InterPro"/>
</dbReference>
<dbReference type="HAMAP" id="MF_00013">
    <property type="entry name" value="LipB"/>
    <property type="match status" value="1"/>
</dbReference>
<sequence length="268" mass="31001">MNSTSTVIKALWFGRLPYLHGLKIQDFLFEKVAKARLFKEFTDPRQCCHYLCLLEHHPVYTVGLRDYIYTTEEEKRLKSLGAEFHRIKRGGQITFHGPGQLVAYPIFDLKKLHVRRPDMEITSVGARRFVHLVEEALIQLCKEDYSITNVDRTDNPGVWVEGTRKIAAIGVQIRHDITSHGFALNCNTDLKWFDHIVPCGLEGKTVTSLTKELKNEIRVKDLLVPVCQKFEKIFQCPVELQDTQTSDMIYQEVTHSKEQEQQADDKNK</sequence>
<organism evidence="10 11">
    <name type="scientific">Acrobeloides nanus</name>
    <dbReference type="NCBI Taxonomy" id="290746"/>
    <lineage>
        <taxon>Eukaryota</taxon>
        <taxon>Metazoa</taxon>
        <taxon>Ecdysozoa</taxon>
        <taxon>Nematoda</taxon>
        <taxon>Chromadorea</taxon>
        <taxon>Rhabditida</taxon>
        <taxon>Tylenchina</taxon>
        <taxon>Cephalobomorpha</taxon>
        <taxon>Cephaloboidea</taxon>
        <taxon>Cephalobidae</taxon>
        <taxon>Acrobeloides</taxon>
    </lineage>
</organism>
<evidence type="ECO:0000313" key="11">
    <source>
        <dbReference type="WBParaSite" id="ACRNAN_scaffold3752.g25975.t1"/>
    </source>
</evidence>
<dbReference type="PANTHER" id="PTHR10993">
    <property type="entry name" value="OCTANOYLTRANSFERASE"/>
    <property type="match status" value="1"/>
</dbReference>
<feature type="binding site" evidence="7">
    <location>
        <begin position="181"/>
        <end position="183"/>
    </location>
    <ligand>
        <name>substrate</name>
    </ligand>
</feature>
<evidence type="ECO:0000256" key="4">
    <source>
        <dbReference type="ARBA" id="ARBA00023315"/>
    </source>
</evidence>
<dbReference type="CDD" id="cd16444">
    <property type="entry name" value="LipB"/>
    <property type="match status" value="1"/>
</dbReference>
<accession>A0A914DT42</accession>
<dbReference type="Gene3D" id="3.30.930.10">
    <property type="entry name" value="Bira Bifunctional Protein, Domain 2"/>
    <property type="match status" value="1"/>
</dbReference>
<protein>
    <recommendedName>
        <fullName evidence="5">Octanoyl-[acyl-carrier-protein]:protein N-octanoyltransferase LIPT2, mitochondrial</fullName>
        <ecNumber evidence="5">2.3.1.181</ecNumber>
    </recommendedName>
</protein>
<dbReference type="PROSITE" id="PS51733">
    <property type="entry name" value="BPL_LPL_CATALYTIC"/>
    <property type="match status" value="1"/>
</dbReference>
<keyword evidence="3 5" id="KW-0808">Transferase</keyword>
<dbReference type="SUPFAM" id="SSF55681">
    <property type="entry name" value="Class II aaRS and biotin synthetases"/>
    <property type="match status" value="1"/>
</dbReference>
<dbReference type="EC" id="2.3.1.181" evidence="5"/>
<keyword evidence="4 5" id="KW-0012">Acyltransferase</keyword>
<evidence type="ECO:0000259" key="9">
    <source>
        <dbReference type="PROSITE" id="PS51733"/>
    </source>
</evidence>
<comment type="pathway">
    <text evidence="1 5">Protein modification; protein lipoylation via endogenous pathway; protein N(6)-(lipoyl)lysine from octanoyl-[acyl-carrier-protein]: step 1/2.</text>
</comment>
<evidence type="ECO:0000256" key="2">
    <source>
        <dbReference type="ARBA" id="ARBA00007907"/>
    </source>
</evidence>
<dbReference type="WBParaSite" id="ACRNAN_scaffold3752.g25975.t1">
    <property type="protein sequence ID" value="ACRNAN_scaffold3752.g25975.t1"/>
    <property type="gene ID" value="ACRNAN_scaffold3752.g25975"/>
</dbReference>
<reference evidence="11" key="1">
    <citation type="submission" date="2022-11" db="UniProtKB">
        <authorList>
            <consortium name="WormBaseParasite"/>
        </authorList>
    </citation>
    <scope>IDENTIFICATION</scope>
</reference>
<comment type="function">
    <text evidence="5">Catalyzes the transfer of endogenously produced octanoic acid from octanoyl-acyl-carrier-protein onto the lipoyl domains of lipoate-dependent enzymes. Lipoyl-ACP can also act as a substrate although octanoyl-ACP is likely to be the physiological substrate.</text>
</comment>
<evidence type="ECO:0000256" key="7">
    <source>
        <dbReference type="PIRSR" id="PIRSR016262-2"/>
    </source>
</evidence>
<dbReference type="AlphaFoldDB" id="A0A914DT42"/>
<dbReference type="PROSITE" id="PS01313">
    <property type="entry name" value="LIPB"/>
    <property type="match status" value="1"/>
</dbReference>
<evidence type="ECO:0000256" key="6">
    <source>
        <dbReference type="PIRSR" id="PIRSR016262-1"/>
    </source>
</evidence>
<dbReference type="GO" id="GO:0033819">
    <property type="term" value="F:lipoyl(octanoyl) transferase activity"/>
    <property type="evidence" value="ECO:0007669"/>
    <property type="project" value="UniProtKB-EC"/>
</dbReference>
<evidence type="ECO:0000256" key="8">
    <source>
        <dbReference type="PIRSR" id="PIRSR016262-3"/>
    </source>
</evidence>
<proteinExistence type="inferred from homology"/>
<feature type="site" description="Lowers pKa of active site Cys" evidence="8">
    <location>
        <position position="165"/>
    </location>
</feature>
<evidence type="ECO:0000256" key="1">
    <source>
        <dbReference type="ARBA" id="ARBA00004821"/>
    </source>
</evidence>
<dbReference type="GO" id="GO:0005739">
    <property type="term" value="C:mitochondrion"/>
    <property type="evidence" value="ECO:0007669"/>
    <property type="project" value="UniProtKB-SubCell"/>
</dbReference>
<feature type="domain" description="BPL/LPL catalytic" evidence="9">
    <location>
        <begin position="45"/>
        <end position="238"/>
    </location>
</feature>
<evidence type="ECO:0000313" key="10">
    <source>
        <dbReference type="Proteomes" id="UP000887540"/>
    </source>
</evidence>
<dbReference type="Proteomes" id="UP000887540">
    <property type="component" value="Unplaced"/>
</dbReference>
<keyword evidence="10" id="KW-1185">Reference proteome</keyword>
<dbReference type="NCBIfam" id="TIGR00214">
    <property type="entry name" value="lipB"/>
    <property type="match status" value="1"/>
</dbReference>
<dbReference type="InterPro" id="IPR000544">
    <property type="entry name" value="Octanoyltransferase"/>
</dbReference>
<dbReference type="InterPro" id="IPR020605">
    <property type="entry name" value="Octanoyltransferase_CS"/>
</dbReference>
<feature type="binding site" evidence="7">
    <location>
        <begin position="89"/>
        <end position="96"/>
    </location>
    <ligand>
        <name>substrate</name>
    </ligand>
</feature>
<dbReference type="InterPro" id="IPR004143">
    <property type="entry name" value="BPL_LPL_catalytic"/>
</dbReference>
<keyword evidence="5" id="KW-0496">Mitochondrion</keyword>
<dbReference type="PIRSF" id="PIRSF016262">
    <property type="entry name" value="LPLase"/>
    <property type="match status" value="1"/>
</dbReference>
<comment type="catalytic activity">
    <reaction evidence="5">
        <text>octanoyl-[ACP] + L-lysyl-[protein] = N(6)-octanoyl-L-lysyl-[protein] + holo-[ACP] + H(+)</text>
        <dbReference type="Rhea" id="RHEA:17665"/>
        <dbReference type="Rhea" id="RHEA-COMP:9636"/>
        <dbReference type="Rhea" id="RHEA-COMP:9685"/>
        <dbReference type="Rhea" id="RHEA-COMP:9752"/>
        <dbReference type="Rhea" id="RHEA-COMP:9928"/>
        <dbReference type="ChEBI" id="CHEBI:15378"/>
        <dbReference type="ChEBI" id="CHEBI:29969"/>
        <dbReference type="ChEBI" id="CHEBI:64479"/>
        <dbReference type="ChEBI" id="CHEBI:78463"/>
        <dbReference type="ChEBI" id="CHEBI:78809"/>
        <dbReference type="EC" id="2.3.1.181"/>
    </reaction>
</comment>
<dbReference type="PANTHER" id="PTHR10993:SF7">
    <property type="entry name" value="LIPOYLTRANSFERASE 2, MITOCHONDRIAL-RELATED"/>
    <property type="match status" value="1"/>
</dbReference>
<dbReference type="InterPro" id="IPR045864">
    <property type="entry name" value="aa-tRNA-synth_II/BPL/LPL"/>
</dbReference>